<evidence type="ECO:0000313" key="17">
    <source>
        <dbReference type="Proteomes" id="UP000504632"/>
    </source>
</evidence>
<evidence type="ECO:0000256" key="2">
    <source>
        <dbReference type="ARBA" id="ARBA00007449"/>
    </source>
</evidence>
<dbReference type="InterPro" id="IPR015439">
    <property type="entry name" value="Integrin_b-2_sf"/>
</dbReference>
<keyword evidence="11" id="KW-1015">Disulfide bond</keyword>
<dbReference type="Pfam" id="PF23105">
    <property type="entry name" value="EGF_integrin"/>
    <property type="match status" value="1"/>
</dbReference>
<comment type="similarity">
    <text evidence="2 13">Belongs to the integrin beta chain family.</text>
</comment>
<keyword evidence="5 13" id="KW-0812">Transmembrane</keyword>
<dbReference type="Gene3D" id="2.10.25.10">
    <property type="entry name" value="Laminin"/>
    <property type="match status" value="3"/>
</dbReference>
<dbReference type="Pfam" id="PF00362">
    <property type="entry name" value="Integrin_beta"/>
    <property type="match status" value="1"/>
</dbReference>
<dbReference type="GO" id="GO:0016477">
    <property type="term" value="P:cell migration"/>
    <property type="evidence" value="ECO:0007669"/>
    <property type="project" value="TreeGrafter"/>
</dbReference>
<dbReference type="GO" id="GO:0098609">
    <property type="term" value="P:cell-cell adhesion"/>
    <property type="evidence" value="ECO:0007669"/>
    <property type="project" value="TreeGrafter"/>
</dbReference>
<dbReference type="FunFam" id="2.10.25.10:FF:000043">
    <property type="entry name" value="Integrin beta"/>
    <property type="match status" value="1"/>
</dbReference>
<dbReference type="Gene3D" id="6.20.50.10">
    <property type="match status" value="1"/>
</dbReference>
<evidence type="ECO:0000256" key="11">
    <source>
        <dbReference type="ARBA" id="ARBA00023157"/>
    </source>
</evidence>
<dbReference type="GO" id="GO:0008305">
    <property type="term" value="C:integrin complex"/>
    <property type="evidence" value="ECO:0007669"/>
    <property type="project" value="TreeGrafter"/>
</dbReference>
<accession>A0A6J2WG71</accession>
<dbReference type="SUPFAM" id="SSF57196">
    <property type="entry name" value="EGF/Laminin"/>
    <property type="match status" value="2"/>
</dbReference>
<keyword evidence="7" id="KW-0677">Repeat</keyword>
<dbReference type="Pfam" id="PF07965">
    <property type="entry name" value="Integrin_B_tail"/>
    <property type="match status" value="1"/>
</dbReference>
<dbReference type="InterPro" id="IPR036465">
    <property type="entry name" value="vWFA_dom_sf"/>
</dbReference>
<evidence type="ECO:0000259" key="16">
    <source>
        <dbReference type="SMART" id="SM01242"/>
    </source>
</evidence>
<dbReference type="PROSITE" id="PS52047">
    <property type="entry name" value="I_EGF_2"/>
    <property type="match status" value="2"/>
</dbReference>
<dbReference type="Proteomes" id="UP000504632">
    <property type="component" value="Chromosome 10"/>
</dbReference>
<evidence type="ECO:0000256" key="4">
    <source>
        <dbReference type="ARBA" id="ARBA00022536"/>
    </source>
</evidence>
<keyword evidence="3" id="KW-1003">Cell membrane</keyword>
<name>A0A6J2WG71_CHACN</name>
<dbReference type="RefSeq" id="XP_030642762.1">
    <property type="nucleotide sequence ID" value="XM_030786902.1"/>
</dbReference>
<keyword evidence="12" id="KW-0325">Glycoprotein</keyword>
<evidence type="ECO:0000256" key="10">
    <source>
        <dbReference type="ARBA" id="ARBA00023136"/>
    </source>
</evidence>
<dbReference type="SUPFAM" id="SSF103575">
    <property type="entry name" value="Plexin repeat"/>
    <property type="match status" value="1"/>
</dbReference>
<dbReference type="GO" id="GO:0009986">
    <property type="term" value="C:cell surface"/>
    <property type="evidence" value="ECO:0007669"/>
    <property type="project" value="TreeGrafter"/>
</dbReference>
<evidence type="ECO:0000256" key="14">
    <source>
        <dbReference type="SAM" id="SignalP"/>
    </source>
</evidence>
<evidence type="ECO:0000256" key="7">
    <source>
        <dbReference type="ARBA" id="ARBA00022737"/>
    </source>
</evidence>
<dbReference type="InterPro" id="IPR036349">
    <property type="entry name" value="Integrin_bsu_tail_dom_sf"/>
</dbReference>
<reference evidence="18" key="1">
    <citation type="submission" date="2025-08" db="UniProtKB">
        <authorList>
            <consortium name="RefSeq"/>
        </authorList>
    </citation>
    <scope>IDENTIFICATION</scope>
</reference>
<dbReference type="Gene3D" id="2.60.40.1510">
    <property type="entry name" value="ntegrin, alpha v. Chain A, domain 3"/>
    <property type="match status" value="1"/>
</dbReference>
<evidence type="ECO:0000256" key="13">
    <source>
        <dbReference type="RuleBase" id="RU000633"/>
    </source>
</evidence>
<evidence type="ECO:0000256" key="3">
    <source>
        <dbReference type="ARBA" id="ARBA00022475"/>
    </source>
</evidence>
<dbReference type="SUPFAM" id="SSF69687">
    <property type="entry name" value="Integrin beta tail domain"/>
    <property type="match status" value="1"/>
</dbReference>
<comment type="subcellular location">
    <subcellularLocation>
        <location evidence="1 13">Cell membrane</location>
        <topology evidence="1 13">Single-pass type I membrane protein</topology>
    </subcellularLocation>
</comment>
<evidence type="ECO:0000313" key="18">
    <source>
        <dbReference type="RefSeq" id="XP_030642762.1"/>
    </source>
</evidence>
<dbReference type="PRINTS" id="PR01186">
    <property type="entry name" value="INTEGRINB"/>
</dbReference>
<dbReference type="PANTHER" id="PTHR10082:SF15">
    <property type="entry name" value="INTEGRIN BETA-2"/>
    <property type="match status" value="1"/>
</dbReference>
<dbReference type="SUPFAM" id="SSF69179">
    <property type="entry name" value="Integrin domains"/>
    <property type="match status" value="1"/>
</dbReference>
<dbReference type="AlphaFoldDB" id="A0A6J2WG71"/>
<evidence type="ECO:0000256" key="1">
    <source>
        <dbReference type="ARBA" id="ARBA00004251"/>
    </source>
</evidence>
<feature type="domain" description="Integrin beta subunit tail" evidence="16">
    <location>
        <begin position="583"/>
        <end position="661"/>
    </location>
</feature>
<dbReference type="FunFam" id="2.10.25.10:FF:000076">
    <property type="entry name" value="Integrin beta"/>
    <property type="match status" value="1"/>
</dbReference>
<keyword evidence="4" id="KW-0245">EGF-like domain</keyword>
<dbReference type="InterPro" id="IPR012896">
    <property type="entry name" value="Integrin_bsu_tail"/>
</dbReference>
<dbReference type="InterPro" id="IPR002369">
    <property type="entry name" value="Integrin_bsu_VWA"/>
</dbReference>
<dbReference type="Gene3D" id="4.10.1240.30">
    <property type="match status" value="1"/>
</dbReference>
<dbReference type="InterPro" id="IPR032695">
    <property type="entry name" value="Integrin_dom_sf"/>
</dbReference>
<dbReference type="GO" id="GO:0005178">
    <property type="term" value="F:integrin binding"/>
    <property type="evidence" value="ECO:0007669"/>
    <property type="project" value="TreeGrafter"/>
</dbReference>
<evidence type="ECO:0000256" key="12">
    <source>
        <dbReference type="ARBA" id="ARBA00023180"/>
    </source>
</evidence>
<dbReference type="Gene3D" id="3.40.50.410">
    <property type="entry name" value="von Willebrand factor, type A domain"/>
    <property type="match status" value="1"/>
</dbReference>
<dbReference type="InterPro" id="IPR057243">
    <property type="entry name" value="Integrin_I-EGF_CS"/>
</dbReference>
<protein>
    <recommendedName>
        <fullName evidence="13">Integrin beta</fullName>
    </recommendedName>
</protein>
<dbReference type="InParanoid" id="A0A6J2WG71"/>
<dbReference type="SUPFAM" id="SSF53300">
    <property type="entry name" value="vWA-like"/>
    <property type="match status" value="1"/>
</dbReference>
<feature type="signal peptide" evidence="14">
    <location>
        <begin position="1"/>
        <end position="22"/>
    </location>
</feature>
<dbReference type="InterPro" id="IPR015812">
    <property type="entry name" value="Integrin_bsu"/>
</dbReference>
<dbReference type="GO" id="GO:0033627">
    <property type="term" value="P:cell adhesion mediated by integrin"/>
    <property type="evidence" value="ECO:0007669"/>
    <property type="project" value="TreeGrafter"/>
</dbReference>
<evidence type="ECO:0000259" key="15">
    <source>
        <dbReference type="SMART" id="SM00187"/>
    </source>
</evidence>
<keyword evidence="6 14" id="KW-0732">Signal</keyword>
<proteinExistence type="inferred from homology"/>
<dbReference type="SMART" id="SM01242">
    <property type="entry name" value="Integrin_B_tail"/>
    <property type="match status" value="1"/>
</dbReference>
<evidence type="ECO:0000256" key="8">
    <source>
        <dbReference type="ARBA" id="ARBA00022989"/>
    </source>
</evidence>
<organism evidence="17 18">
    <name type="scientific">Chanos chanos</name>
    <name type="common">Milkfish</name>
    <name type="synonym">Mugil chanos</name>
    <dbReference type="NCBI Taxonomy" id="29144"/>
    <lineage>
        <taxon>Eukaryota</taxon>
        <taxon>Metazoa</taxon>
        <taxon>Chordata</taxon>
        <taxon>Craniata</taxon>
        <taxon>Vertebrata</taxon>
        <taxon>Euteleostomi</taxon>
        <taxon>Actinopterygii</taxon>
        <taxon>Neopterygii</taxon>
        <taxon>Teleostei</taxon>
        <taxon>Ostariophysi</taxon>
        <taxon>Gonorynchiformes</taxon>
        <taxon>Chanidae</taxon>
        <taxon>Chanos</taxon>
    </lineage>
</organism>
<dbReference type="OrthoDB" id="410592at2759"/>
<evidence type="ECO:0000256" key="9">
    <source>
        <dbReference type="ARBA" id="ARBA00023037"/>
    </source>
</evidence>
<keyword evidence="8" id="KW-1133">Transmembrane helix</keyword>
<dbReference type="GeneID" id="115822939"/>
<dbReference type="PROSITE" id="PS00243">
    <property type="entry name" value="I_EGF_1"/>
    <property type="match status" value="1"/>
</dbReference>
<sequence>MHLLHLCAFGVWLLLWMQYSLGQNCAVDSISTCEECISSSADCSWCQYKYLAVPSPSSHCGSRSRLVELGCPEADIIDPESSHTVISQSAGAEERKTLKPRNISLELRPGKAHTFQVQVKSRKSALGVYYLASVSFETEGGAYSSAKLRQAVLTAVQEVNAKAVSTGSGLFGEEQKQGCKESVCGKVLHLTHSSHGPPGAPHSEGTSSHGGLQALLQTALCRDEISKEQDPWLLVYVSDQGFRVEEDQISGLHQTPSNTQCLMSEGKLHKELVYPSIADLGFALTEKNIQTIFAVTEDVAEKYRELSDRLPKSTVAVLPSDPSQITSSIKEAFKKLSHSVVLSHTPVQGLNISYESQCAEGTKTNQLYGACSDVTGNRKISFGVTVTLQACVKPQWFEMKAMGSPDAVHVHLSSRCSCDCNDKPDPEHCNYAGNLTCGTCLCNPGHFGPACECSLSDSDAPCREREGAPVCSGRGVCVCGTCECDRAPGRSSYGRFCECDNFSCERAGGKICGGHGRCECGTCVCDVGFEGSACSCSTEVDQCRSKNGMICNGRGNCICNQCRCERPYMGPQCEECPTCDSPCTKLASCVECLGFGTGLHQSSCRAQCANIRHMMVDTLKTQDTGMRCRMRDTQDCMMDFTVKRQDETDHYAVHVQSKRVC</sequence>
<dbReference type="SMART" id="SM00187">
    <property type="entry name" value="INB"/>
    <property type="match status" value="1"/>
</dbReference>
<evidence type="ECO:0000256" key="5">
    <source>
        <dbReference type="ARBA" id="ARBA00022692"/>
    </source>
</evidence>
<gene>
    <name evidence="18" type="primary">LOC115822939</name>
</gene>
<feature type="domain" description="Integrin beta subunit VWA" evidence="15">
    <location>
        <begin position="32"/>
        <end position="418"/>
    </location>
</feature>
<evidence type="ECO:0000256" key="6">
    <source>
        <dbReference type="ARBA" id="ARBA00022729"/>
    </source>
</evidence>
<keyword evidence="10" id="KW-0472">Membrane</keyword>
<dbReference type="InterPro" id="IPR057073">
    <property type="entry name" value="EGF_integrin_2"/>
</dbReference>
<keyword evidence="17" id="KW-1185">Reference proteome</keyword>
<dbReference type="PANTHER" id="PTHR10082">
    <property type="entry name" value="INTEGRIN BETA SUBUNIT"/>
    <property type="match status" value="1"/>
</dbReference>
<dbReference type="GO" id="GO:0007229">
    <property type="term" value="P:integrin-mediated signaling pathway"/>
    <property type="evidence" value="ECO:0007669"/>
    <property type="project" value="UniProtKB-KW"/>
</dbReference>
<feature type="chain" id="PRO_5027054897" description="Integrin beta" evidence="14">
    <location>
        <begin position="23"/>
        <end position="661"/>
    </location>
</feature>
<dbReference type="GO" id="GO:0005925">
    <property type="term" value="C:focal adhesion"/>
    <property type="evidence" value="ECO:0007669"/>
    <property type="project" value="TreeGrafter"/>
</dbReference>
<dbReference type="GO" id="GO:0007160">
    <property type="term" value="P:cell-matrix adhesion"/>
    <property type="evidence" value="ECO:0007669"/>
    <property type="project" value="TreeGrafter"/>
</dbReference>
<keyword evidence="13" id="KW-0130">Cell adhesion</keyword>
<keyword evidence="9 13" id="KW-0401">Integrin</keyword>